<feature type="transmembrane region" description="Helical" evidence="2">
    <location>
        <begin position="99"/>
        <end position="117"/>
    </location>
</feature>
<gene>
    <name evidence="3" type="ORF">BTA35_0214135</name>
</gene>
<organism evidence="3 4">
    <name type="scientific">Oceanospirillum linum</name>
    <dbReference type="NCBI Taxonomy" id="966"/>
    <lineage>
        <taxon>Bacteria</taxon>
        <taxon>Pseudomonadati</taxon>
        <taxon>Pseudomonadota</taxon>
        <taxon>Gammaproteobacteria</taxon>
        <taxon>Oceanospirillales</taxon>
        <taxon>Oceanospirillaceae</taxon>
        <taxon>Oceanospirillum</taxon>
    </lineage>
</organism>
<evidence type="ECO:0000256" key="2">
    <source>
        <dbReference type="SAM" id="Phobius"/>
    </source>
</evidence>
<sequence length="166" mass="19031">MDKFRKPLFIAAGFFALILGAIGVVLPLLPTTPFVILAALFFSKGSHKIHHWLLKQKIFGSMIQSWEADRVIPIRAKLLSTTMMLTMVSYPLLFRPFALWLKVLVVFIVFYALWYVWQHRSEPVDTSIEQSWKKLSGKTTTPDTHQRQASIKQKNSYSADTQSLFG</sequence>
<keyword evidence="2" id="KW-0812">Transmembrane</keyword>
<dbReference type="GO" id="GO:0005886">
    <property type="term" value="C:plasma membrane"/>
    <property type="evidence" value="ECO:0007669"/>
    <property type="project" value="TreeGrafter"/>
</dbReference>
<evidence type="ECO:0008006" key="5">
    <source>
        <dbReference type="Google" id="ProtNLM"/>
    </source>
</evidence>
<evidence type="ECO:0000313" key="3">
    <source>
        <dbReference type="EMBL" id="OOV86345.1"/>
    </source>
</evidence>
<keyword evidence="2" id="KW-1133">Transmembrane helix</keyword>
<dbReference type="STRING" id="966.BTA35_0214135"/>
<evidence type="ECO:0000313" key="4">
    <source>
        <dbReference type="Proteomes" id="UP000190064"/>
    </source>
</evidence>
<dbReference type="RefSeq" id="WP_078320462.1">
    <property type="nucleotide sequence ID" value="NZ_FXTS01000008.1"/>
</dbReference>
<dbReference type="EMBL" id="MTSD02000007">
    <property type="protein sequence ID" value="OOV86345.1"/>
    <property type="molecule type" value="Genomic_DNA"/>
</dbReference>
<dbReference type="Pfam" id="PF04304">
    <property type="entry name" value="DUF454"/>
    <property type="match status" value="1"/>
</dbReference>
<proteinExistence type="predicted"/>
<dbReference type="AlphaFoldDB" id="A0A1T1H958"/>
<protein>
    <recommendedName>
        <fullName evidence="5">Inner membrane protein</fullName>
    </recommendedName>
</protein>
<dbReference type="InterPro" id="IPR007401">
    <property type="entry name" value="DUF454"/>
</dbReference>
<comment type="caution">
    <text evidence="3">The sequence shown here is derived from an EMBL/GenBank/DDBJ whole genome shotgun (WGS) entry which is preliminary data.</text>
</comment>
<evidence type="ECO:0000256" key="1">
    <source>
        <dbReference type="SAM" id="MobiDB-lite"/>
    </source>
</evidence>
<dbReference type="PANTHER" id="PTHR35813:SF1">
    <property type="entry name" value="INNER MEMBRANE PROTEIN YBAN"/>
    <property type="match status" value="1"/>
</dbReference>
<keyword evidence="2" id="KW-0472">Membrane</keyword>
<keyword evidence="4" id="KW-1185">Reference proteome</keyword>
<reference evidence="3" key="1">
    <citation type="submission" date="2017-02" db="EMBL/GenBank/DDBJ databases">
        <title>Draft Genome Sequence of the Salt Water Bacterium Oceanospirillum linum ATCC 11336.</title>
        <authorList>
            <person name="Trachtenberg A.M."/>
            <person name="Carney J.G."/>
            <person name="Linnane J.D."/>
            <person name="Rheaume B.A."/>
            <person name="Pitts N.L."/>
            <person name="Mykles D.L."/>
            <person name="Maclea K.S."/>
        </authorList>
    </citation>
    <scope>NUCLEOTIDE SEQUENCE [LARGE SCALE GENOMIC DNA]</scope>
    <source>
        <strain evidence="3">ATCC 11336</strain>
    </source>
</reference>
<feature type="region of interest" description="Disordered" evidence="1">
    <location>
        <begin position="136"/>
        <end position="166"/>
    </location>
</feature>
<accession>A0A1T1H958</accession>
<dbReference type="Proteomes" id="UP000190064">
    <property type="component" value="Unassembled WGS sequence"/>
</dbReference>
<name>A0A1T1H958_OCELI</name>
<feature type="compositionally biased region" description="Polar residues" evidence="1">
    <location>
        <begin position="137"/>
        <end position="166"/>
    </location>
</feature>
<dbReference type="PANTHER" id="PTHR35813">
    <property type="entry name" value="INNER MEMBRANE PROTEIN YBAN"/>
    <property type="match status" value="1"/>
</dbReference>